<feature type="compositionally biased region" description="Acidic residues" evidence="1">
    <location>
        <begin position="229"/>
        <end position="250"/>
    </location>
</feature>
<evidence type="ECO:0000313" key="4">
    <source>
        <dbReference type="Proteomes" id="UP001391051"/>
    </source>
</evidence>
<feature type="region of interest" description="Disordered" evidence="1">
    <location>
        <begin position="229"/>
        <end position="271"/>
    </location>
</feature>
<dbReference type="Pfam" id="PF12898">
    <property type="entry name" value="Stc1"/>
    <property type="match status" value="1"/>
</dbReference>
<dbReference type="RefSeq" id="XP_066697725.1">
    <property type="nucleotide sequence ID" value="XM_066845327.1"/>
</dbReference>
<feature type="region of interest" description="Disordered" evidence="1">
    <location>
        <begin position="403"/>
        <end position="482"/>
    </location>
</feature>
<keyword evidence="4" id="KW-1185">Reference proteome</keyword>
<feature type="domain" description="Stc1" evidence="2">
    <location>
        <begin position="94"/>
        <end position="179"/>
    </location>
</feature>
<accession>A0ABR1Q6S9</accession>
<comment type="caution">
    <text evidence="3">The sequence shown here is derived from an EMBL/GenBank/DDBJ whole genome shotgun (WGS) entry which is preliminary data.</text>
</comment>
<feature type="compositionally biased region" description="Low complexity" evidence="1">
    <location>
        <begin position="426"/>
        <end position="437"/>
    </location>
</feature>
<feature type="compositionally biased region" description="Polar residues" evidence="1">
    <location>
        <begin position="325"/>
        <end position="354"/>
    </location>
</feature>
<feature type="compositionally biased region" description="Basic and acidic residues" evidence="1">
    <location>
        <begin position="444"/>
        <end position="461"/>
    </location>
</feature>
<dbReference type="InterPro" id="IPR024630">
    <property type="entry name" value="Stc1"/>
</dbReference>
<dbReference type="EMBL" id="JAQQWE010000006">
    <property type="protein sequence ID" value="KAK7948219.1"/>
    <property type="molecule type" value="Genomic_DNA"/>
</dbReference>
<name>A0ABR1Q6S9_9PEZI</name>
<feature type="compositionally biased region" description="Polar residues" evidence="1">
    <location>
        <begin position="403"/>
        <end position="413"/>
    </location>
</feature>
<protein>
    <recommendedName>
        <fullName evidence="2">Stc1 domain-containing protein</fullName>
    </recommendedName>
</protein>
<dbReference type="GeneID" id="92078389"/>
<dbReference type="Proteomes" id="UP001391051">
    <property type="component" value="Unassembled WGS sequence"/>
</dbReference>
<gene>
    <name evidence="3" type="ORF">PG986_009105</name>
</gene>
<evidence type="ECO:0000259" key="2">
    <source>
        <dbReference type="Pfam" id="PF12898"/>
    </source>
</evidence>
<organism evidence="3 4">
    <name type="scientific">Apiospora aurea</name>
    <dbReference type="NCBI Taxonomy" id="335848"/>
    <lineage>
        <taxon>Eukaryota</taxon>
        <taxon>Fungi</taxon>
        <taxon>Dikarya</taxon>
        <taxon>Ascomycota</taxon>
        <taxon>Pezizomycotina</taxon>
        <taxon>Sordariomycetes</taxon>
        <taxon>Xylariomycetidae</taxon>
        <taxon>Amphisphaeriales</taxon>
        <taxon>Apiosporaceae</taxon>
        <taxon>Apiospora</taxon>
    </lineage>
</organism>
<reference evidence="3 4" key="1">
    <citation type="submission" date="2023-01" db="EMBL/GenBank/DDBJ databases">
        <title>Analysis of 21 Apiospora genomes using comparative genomics revels a genus with tremendous synthesis potential of carbohydrate active enzymes and secondary metabolites.</title>
        <authorList>
            <person name="Sorensen T."/>
        </authorList>
    </citation>
    <scope>NUCLEOTIDE SEQUENCE [LARGE SCALE GENOMIC DNA]</scope>
    <source>
        <strain evidence="3 4">CBS 24483</strain>
    </source>
</reference>
<evidence type="ECO:0000256" key="1">
    <source>
        <dbReference type="SAM" id="MobiDB-lite"/>
    </source>
</evidence>
<feature type="region of interest" description="Disordered" evidence="1">
    <location>
        <begin position="190"/>
        <end position="216"/>
    </location>
</feature>
<feature type="compositionally biased region" description="Polar residues" evidence="1">
    <location>
        <begin position="198"/>
        <end position="211"/>
    </location>
</feature>
<proteinExistence type="predicted"/>
<sequence>MNTPSPSSACIPTGLVFCHSDGTGLNSPSLTQPFSYATSLGAGPDVLAKDHLPLTVNSHLQPVPSILLIEQLNKDTLDKMSSARDNAIPKKLWCYMAGHWEVREKFSNNQKAKYQNAQRRSRLPMNNSAIKALNMVCQLHSGQPVTEFKCHGPCSLYKHRDKFSKNQRRNKLRWCMECCTWRSQFDIGDVPVAHPNEDLSQTEIPGDSSSAQDDRDMLNQYPFDYSLDESIQDDDLGGADDIDSDSEDDNYPSTAQRFNGWSDESDDDDEDYETQILPAKSVSHGQSSRDNISQSLSNMSIDTSSKIAASTVKQSGQASMAGRQVSESITSMGNGTSSKRTTPMVGSSQSTQASAPAFTGCTPGFVPPHLQAARAGNGGYSSTAGSASVVSSDSRAGIANASMYSATEASRSGNAGRAYSGRPSSTVATTQTGYTGTNIRHRPDRNGWARPDQRRNFDKQTHFSTSATDYIEAHESGSEDEI</sequence>
<evidence type="ECO:0000313" key="3">
    <source>
        <dbReference type="EMBL" id="KAK7948219.1"/>
    </source>
</evidence>
<feature type="region of interest" description="Disordered" evidence="1">
    <location>
        <begin position="312"/>
        <end position="365"/>
    </location>
</feature>
<feature type="compositionally biased region" description="Basic and acidic residues" evidence="1">
    <location>
        <begin position="471"/>
        <end position="482"/>
    </location>
</feature>